<dbReference type="KEGG" id="ptm:GSPATT00032599001"/>
<gene>
    <name evidence="1" type="ORF">GSPATT00032599001</name>
</gene>
<dbReference type="GeneID" id="5015934"/>
<organism evidence="1 2">
    <name type="scientific">Paramecium tetraurelia</name>
    <dbReference type="NCBI Taxonomy" id="5888"/>
    <lineage>
        <taxon>Eukaryota</taxon>
        <taxon>Sar</taxon>
        <taxon>Alveolata</taxon>
        <taxon>Ciliophora</taxon>
        <taxon>Intramacronucleata</taxon>
        <taxon>Oligohymenophorea</taxon>
        <taxon>Peniculida</taxon>
        <taxon>Parameciidae</taxon>
        <taxon>Paramecium</taxon>
    </lineage>
</organism>
<evidence type="ECO:0000313" key="2">
    <source>
        <dbReference type="Proteomes" id="UP000000600"/>
    </source>
</evidence>
<sequence>MLFQYFISQVIQFCTILLRIICRQTWSPLFIILRIAATSIKIQYLTQEALIQDLFQHCLTLLVKEEQSCCSGQGYDHQNDNLINCNYQSQKKNAAFQLACSKYKMFNEEQSWRFSTLNSFPYNNSRTQNDTILNSKTINALKNFSQ</sequence>
<protein>
    <recommendedName>
        <fullName evidence="3">Transmembrane protein</fullName>
    </recommendedName>
</protein>
<dbReference type="Proteomes" id="UP000000600">
    <property type="component" value="Unassembled WGS sequence"/>
</dbReference>
<name>A0BW30_PARTE</name>
<evidence type="ECO:0008006" key="3">
    <source>
        <dbReference type="Google" id="ProtNLM"/>
    </source>
</evidence>
<accession>A0BW30</accession>
<keyword evidence="2" id="KW-1185">Reference proteome</keyword>
<dbReference type="HOGENOM" id="CLU_1781023_0_0_1"/>
<proteinExistence type="predicted"/>
<evidence type="ECO:0000313" key="1">
    <source>
        <dbReference type="EMBL" id="CAK62747.1"/>
    </source>
</evidence>
<dbReference type="InParanoid" id="A0BW30"/>
<dbReference type="AlphaFoldDB" id="A0BW30"/>
<dbReference type="RefSeq" id="XP_001430145.1">
    <property type="nucleotide sequence ID" value="XM_001430108.1"/>
</dbReference>
<reference evidence="1 2" key="1">
    <citation type="journal article" date="2006" name="Nature">
        <title>Global trends of whole-genome duplications revealed by the ciliate Paramecium tetraurelia.</title>
        <authorList>
            <consortium name="Genoscope"/>
            <person name="Aury J.-M."/>
            <person name="Jaillon O."/>
            <person name="Duret L."/>
            <person name="Noel B."/>
            <person name="Jubin C."/>
            <person name="Porcel B.M."/>
            <person name="Segurens B."/>
            <person name="Daubin V."/>
            <person name="Anthouard V."/>
            <person name="Aiach N."/>
            <person name="Arnaiz O."/>
            <person name="Billaut A."/>
            <person name="Beisson J."/>
            <person name="Blanc I."/>
            <person name="Bouhouche K."/>
            <person name="Camara F."/>
            <person name="Duharcourt S."/>
            <person name="Guigo R."/>
            <person name="Gogendeau D."/>
            <person name="Katinka M."/>
            <person name="Keller A.-M."/>
            <person name="Kissmehl R."/>
            <person name="Klotz C."/>
            <person name="Koll F."/>
            <person name="Le Moue A."/>
            <person name="Lepere C."/>
            <person name="Malinsky S."/>
            <person name="Nowacki M."/>
            <person name="Nowak J.K."/>
            <person name="Plattner H."/>
            <person name="Poulain J."/>
            <person name="Ruiz F."/>
            <person name="Serrano V."/>
            <person name="Zagulski M."/>
            <person name="Dessen P."/>
            <person name="Betermier M."/>
            <person name="Weissenbach J."/>
            <person name="Scarpelli C."/>
            <person name="Schachter V."/>
            <person name="Sperling L."/>
            <person name="Meyer E."/>
            <person name="Cohen J."/>
            <person name="Wincker P."/>
        </authorList>
    </citation>
    <scope>NUCLEOTIDE SEQUENCE [LARGE SCALE GENOMIC DNA]</scope>
    <source>
        <strain evidence="1 2">Stock d4-2</strain>
    </source>
</reference>
<dbReference type="EMBL" id="CT868021">
    <property type="protein sequence ID" value="CAK62747.1"/>
    <property type="molecule type" value="Genomic_DNA"/>
</dbReference>